<protein>
    <submittedName>
        <fullName evidence="2">Uncharacterized protein</fullName>
    </submittedName>
</protein>
<keyword evidence="3" id="KW-1185">Reference proteome</keyword>
<dbReference type="EMBL" id="JBHUMM010000025">
    <property type="protein sequence ID" value="MFD2672154.1"/>
    <property type="molecule type" value="Genomic_DNA"/>
</dbReference>
<keyword evidence="1" id="KW-0472">Membrane</keyword>
<keyword evidence="1" id="KW-0812">Transmembrane</keyword>
<reference evidence="3" key="1">
    <citation type="journal article" date="2019" name="Int. J. Syst. Evol. Microbiol.">
        <title>The Global Catalogue of Microorganisms (GCM) 10K type strain sequencing project: providing services to taxonomists for standard genome sequencing and annotation.</title>
        <authorList>
            <consortium name="The Broad Institute Genomics Platform"/>
            <consortium name="The Broad Institute Genome Sequencing Center for Infectious Disease"/>
            <person name="Wu L."/>
            <person name="Ma J."/>
        </authorList>
    </citation>
    <scope>NUCLEOTIDE SEQUENCE [LARGE SCALE GENOMIC DNA]</scope>
    <source>
        <strain evidence="3">KCTC 33676</strain>
    </source>
</reference>
<name>A0ABW5RBH7_9BACL</name>
<accession>A0ABW5RBH7</accession>
<keyword evidence="1" id="KW-1133">Transmembrane helix</keyword>
<evidence type="ECO:0000313" key="3">
    <source>
        <dbReference type="Proteomes" id="UP001597497"/>
    </source>
</evidence>
<feature type="transmembrane region" description="Helical" evidence="1">
    <location>
        <begin position="6"/>
        <end position="27"/>
    </location>
</feature>
<gene>
    <name evidence="2" type="ORF">ACFSUC_11130</name>
</gene>
<dbReference type="RefSeq" id="WP_379929674.1">
    <property type="nucleotide sequence ID" value="NZ_JBHUMM010000025.1"/>
</dbReference>
<proteinExistence type="predicted"/>
<sequence>MSKSTIYMIVISILFLVTTFVFGYLYLQERKEEKEWMARSMTNFISHVESASATADSILERKADPQFVHTLNLLRLLYQMESIMESTPHMYNGNYYIRDMIRTVQDAISRNGYDEDLIQKLTVIHANLNKWIVLFEQEEQIDMQTFNDIFTSVINLTDPE</sequence>
<evidence type="ECO:0000256" key="1">
    <source>
        <dbReference type="SAM" id="Phobius"/>
    </source>
</evidence>
<organism evidence="2 3">
    <name type="scientific">Marinicrinis sediminis</name>
    <dbReference type="NCBI Taxonomy" id="1652465"/>
    <lineage>
        <taxon>Bacteria</taxon>
        <taxon>Bacillati</taxon>
        <taxon>Bacillota</taxon>
        <taxon>Bacilli</taxon>
        <taxon>Bacillales</taxon>
        <taxon>Paenibacillaceae</taxon>
    </lineage>
</organism>
<dbReference type="Proteomes" id="UP001597497">
    <property type="component" value="Unassembled WGS sequence"/>
</dbReference>
<comment type="caution">
    <text evidence="2">The sequence shown here is derived from an EMBL/GenBank/DDBJ whole genome shotgun (WGS) entry which is preliminary data.</text>
</comment>
<evidence type="ECO:0000313" key="2">
    <source>
        <dbReference type="EMBL" id="MFD2672154.1"/>
    </source>
</evidence>